<sequence>MSTPMFYLLEAKMNLSAIHCISLYGTPQIAIGFADDTFIFAKAQDKNIHNILASLATFSEASVLKINMGKSALIDISVHHFDSLLGHGLNIRRGWIFQHLGYPLGTNVSFKDKMNWVFEKNKYKMELWNASHWPLHARIRIVQAFLQPYIMYYLLLLDWKKCHLHTFDGLVKKFQWTKKHNHALVISAWKYVYQPTLRDPWRDWLLVKHTRRWNAKAKICYQLLISFNGIASQCNQQWKLRKPVLWWHARFSVIWYSGLTFRMRIFMWKILVGHFTLGAFLSNHALHGVCCPHCEARAENIRHVFWMCPYIQKCWNSLLLFPIWDLRSTKFNITFL</sequence>
<evidence type="ECO:0000259" key="1">
    <source>
        <dbReference type="Pfam" id="PF13966"/>
    </source>
</evidence>
<proteinExistence type="predicted"/>
<name>A0A8T2U0H0_CERRI</name>
<dbReference type="EMBL" id="CM035414">
    <property type="protein sequence ID" value="KAH7429581.1"/>
    <property type="molecule type" value="Genomic_DNA"/>
</dbReference>
<dbReference type="PANTHER" id="PTHR33116">
    <property type="entry name" value="REVERSE TRANSCRIPTASE ZINC-BINDING DOMAIN-CONTAINING PROTEIN-RELATED-RELATED"/>
    <property type="match status" value="1"/>
</dbReference>
<keyword evidence="3" id="KW-1185">Reference proteome</keyword>
<dbReference type="AlphaFoldDB" id="A0A8T2U0H0"/>
<protein>
    <recommendedName>
        <fullName evidence="1">Reverse transcriptase zinc-binding domain-containing protein</fullName>
    </recommendedName>
</protein>
<organism evidence="2 3">
    <name type="scientific">Ceratopteris richardii</name>
    <name type="common">Triangle waterfern</name>
    <dbReference type="NCBI Taxonomy" id="49495"/>
    <lineage>
        <taxon>Eukaryota</taxon>
        <taxon>Viridiplantae</taxon>
        <taxon>Streptophyta</taxon>
        <taxon>Embryophyta</taxon>
        <taxon>Tracheophyta</taxon>
        <taxon>Polypodiopsida</taxon>
        <taxon>Polypodiidae</taxon>
        <taxon>Polypodiales</taxon>
        <taxon>Pteridineae</taxon>
        <taxon>Pteridaceae</taxon>
        <taxon>Parkerioideae</taxon>
        <taxon>Ceratopteris</taxon>
    </lineage>
</organism>
<comment type="caution">
    <text evidence="2">The sequence shown here is derived from an EMBL/GenBank/DDBJ whole genome shotgun (WGS) entry which is preliminary data.</text>
</comment>
<dbReference type="OMA" id="HCEARAE"/>
<reference evidence="2" key="1">
    <citation type="submission" date="2021-08" db="EMBL/GenBank/DDBJ databases">
        <title>WGS assembly of Ceratopteris richardii.</title>
        <authorList>
            <person name="Marchant D.B."/>
            <person name="Chen G."/>
            <person name="Jenkins J."/>
            <person name="Shu S."/>
            <person name="Leebens-Mack J."/>
            <person name="Grimwood J."/>
            <person name="Schmutz J."/>
            <person name="Soltis P."/>
            <person name="Soltis D."/>
            <person name="Chen Z.-H."/>
        </authorList>
    </citation>
    <scope>NUCLEOTIDE SEQUENCE</scope>
    <source>
        <strain evidence="2">Whitten #5841</strain>
        <tissue evidence="2">Leaf</tissue>
    </source>
</reference>
<dbReference type="Proteomes" id="UP000825935">
    <property type="component" value="Chromosome 9"/>
</dbReference>
<gene>
    <name evidence="2" type="ORF">KP509_09G057200</name>
</gene>
<feature type="domain" description="Reverse transcriptase zinc-binding" evidence="1">
    <location>
        <begin position="250"/>
        <end position="315"/>
    </location>
</feature>
<evidence type="ECO:0000313" key="2">
    <source>
        <dbReference type="EMBL" id="KAH7429581.1"/>
    </source>
</evidence>
<evidence type="ECO:0000313" key="3">
    <source>
        <dbReference type="Proteomes" id="UP000825935"/>
    </source>
</evidence>
<dbReference type="PANTHER" id="PTHR33116:SF78">
    <property type="entry name" value="OS12G0587133 PROTEIN"/>
    <property type="match status" value="1"/>
</dbReference>
<accession>A0A8T2U0H0</accession>
<dbReference type="InterPro" id="IPR026960">
    <property type="entry name" value="RVT-Znf"/>
</dbReference>
<dbReference type="Pfam" id="PF13966">
    <property type="entry name" value="zf-RVT"/>
    <property type="match status" value="1"/>
</dbReference>